<dbReference type="EMBL" id="JANRMS010002052">
    <property type="protein sequence ID" value="KAJ3524593.1"/>
    <property type="molecule type" value="Genomic_DNA"/>
</dbReference>
<proteinExistence type="predicted"/>
<keyword evidence="2" id="KW-1185">Reference proteome</keyword>
<evidence type="ECO:0000313" key="2">
    <source>
        <dbReference type="Proteomes" id="UP001148629"/>
    </source>
</evidence>
<name>A0ACC1RQE0_9HYPO</name>
<sequence>MQARQPILADNWQEVKWQHYAVSKAALGDWNELTIDNEHVFRFGLKDKISIFDPKKNLPIEKMVNTDHEYSVLVEGVRTHLLGGLHPYAPLGLVGSQPGQDDAYYVKVKAEHTAALFEPYAIAFENASLSRFSGDVYVSLHYLRDMALDKLAWNTMEVLDLELAVRNKERQKDVEVGKLKAQLPDEQKSPPKYESARKALVEALNSYEDSLLPKPATLHKVDPIAPGFDFIHASRTGTDRTKVPQDPQAMFNIENIDITGNSEALQRCSETLHSFVCTSKNKKKLPEAQCNRAGECPYLNEAIKGVFPFRNNAGRLFFGFCVRPGRKYKYYHSFMRVFWNEYWGNEEQRKQRTASKSRGWRTRYDSSPLSRPLVIWMLPGAQNRFCNTFQNPPLSANATKADEKPPEMNFEPTLVKEADDETIIGETDKVVDEEIIVNEDEEVVAIKGKPKEPDIPGYKTRSARDVFERLIGEINRKERLKNNTIPNPRDKLELASKDWKPRGNYVLLSEDPFRLYQTYIHKDCVNDYMQDFKINKGGVKEEEANEAVQQNANQQAAAAGQQNGDNQLAGLATDTNPYKPHRSFPLAFGENFSAEDQTYIDLKTTISTSYWPDNSQGVVAHQPGDNDEDEDEEVFDNEEDAIAAEAKKANEKATKKSKKAATKPESNTLDMDLIEDGDKKEEDVMAATEGKSMTRRVHVNPINANKIIQAAGSRKSQKSQKEVMGFSASYFAAQVLKWSWHKDKKGKLKDRQMSNGLYIAEWLHMSAYSWGGIQQGSDRAAQKSSQTKENLVFGTSESNSCMTRYEKAWQQLFKDEKLFLDTEMELNKRNPTKESGAQRGVQHQGRALHSRRHRC</sequence>
<reference evidence="1" key="1">
    <citation type="submission" date="2022-08" db="EMBL/GenBank/DDBJ databases">
        <title>Genome Sequence of Fusarium decemcellulare.</title>
        <authorList>
            <person name="Buettner E."/>
        </authorList>
    </citation>
    <scope>NUCLEOTIDE SEQUENCE</scope>
    <source>
        <strain evidence="1">Babe19</strain>
    </source>
</reference>
<comment type="caution">
    <text evidence="1">The sequence shown here is derived from an EMBL/GenBank/DDBJ whole genome shotgun (WGS) entry which is preliminary data.</text>
</comment>
<evidence type="ECO:0000313" key="1">
    <source>
        <dbReference type="EMBL" id="KAJ3524593.1"/>
    </source>
</evidence>
<gene>
    <name evidence="1" type="ORF">NM208_g12000</name>
</gene>
<dbReference type="Proteomes" id="UP001148629">
    <property type="component" value="Unassembled WGS sequence"/>
</dbReference>
<organism evidence="1 2">
    <name type="scientific">Fusarium decemcellulare</name>
    <dbReference type="NCBI Taxonomy" id="57161"/>
    <lineage>
        <taxon>Eukaryota</taxon>
        <taxon>Fungi</taxon>
        <taxon>Dikarya</taxon>
        <taxon>Ascomycota</taxon>
        <taxon>Pezizomycotina</taxon>
        <taxon>Sordariomycetes</taxon>
        <taxon>Hypocreomycetidae</taxon>
        <taxon>Hypocreales</taxon>
        <taxon>Nectriaceae</taxon>
        <taxon>Fusarium</taxon>
        <taxon>Fusarium decemcellulare species complex</taxon>
    </lineage>
</organism>
<accession>A0ACC1RQE0</accession>
<protein>
    <submittedName>
        <fullName evidence="1">Uncharacterized protein</fullName>
    </submittedName>
</protein>